<evidence type="ECO:0000313" key="1">
    <source>
        <dbReference type="EMBL" id="RKX70488.1"/>
    </source>
</evidence>
<name>A0A660SI78_UNCW3</name>
<gene>
    <name evidence="1" type="ORF">DRP53_04895</name>
</gene>
<comment type="caution">
    <text evidence="1">The sequence shown here is derived from an EMBL/GenBank/DDBJ whole genome shotgun (WGS) entry which is preliminary data.</text>
</comment>
<dbReference type="AlphaFoldDB" id="A0A660SI78"/>
<proteinExistence type="predicted"/>
<dbReference type="EMBL" id="QNBE01000038">
    <property type="protein sequence ID" value="RKX70488.1"/>
    <property type="molecule type" value="Genomic_DNA"/>
</dbReference>
<dbReference type="InterPro" id="IPR008969">
    <property type="entry name" value="CarboxyPept-like_regulatory"/>
</dbReference>
<sequence>MNAPRDNPFDPNLGGNICGRVLSRGLSGIPGVEVLCPEANAFTYTDSAGNFSLFGLPEDSLWIFFDHDSFVSDSVRVSLRKGRIDSITIHLNGKPYLINCKITTHHYERNWPPDPLYFCQLSAIARDLDGEFDIDSVWFTIPEISLTRRLSYSPSEQNFNYTLFADELPGENLEVLVGKDVFFMISDKENAVSSSGPYHVGRIIYRSPCVIFPAGGQDTIKSETSFVWHRFDQGFYVRYHGEIVRIIGGGPGEIAHTFDLSGQNDTTYRLGSSLLDPGEYYWTLEVIDNLGNSCRSKEEKFYKD</sequence>
<reference evidence="1 2" key="1">
    <citation type="submission" date="2018-06" db="EMBL/GenBank/DDBJ databases">
        <title>Extensive metabolic versatility and redundancy in microbially diverse, dynamic hydrothermal sediments.</title>
        <authorList>
            <person name="Dombrowski N."/>
            <person name="Teske A."/>
            <person name="Baker B.J."/>
        </authorList>
    </citation>
    <scope>NUCLEOTIDE SEQUENCE [LARGE SCALE GENOMIC DNA]</scope>
    <source>
        <strain evidence="1">B36_G15</strain>
    </source>
</reference>
<organism evidence="1 2">
    <name type="scientific">candidate division WOR-3 bacterium</name>
    <dbReference type="NCBI Taxonomy" id="2052148"/>
    <lineage>
        <taxon>Bacteria</taxon>
        <taxon>Bacteria division WOR-3</taxon>
    </lineage>
</organism>
<evidence type="ECO:0008006" key="3">
    <source>
        <dbReference type="Google" id="ProtNLM"/>
    </source>
</evidence>
<protein>
    <recommendedName>
        <fullName evidence="3">Carboxypeptidase regulatory-like domain-containing protein</fullName>
    </recommendedName>
</protein>
<dbReference type="Proteomes" id="UP000268469">
    <property type="component" value="Unassembled WGS sequence"/>
</dbReference>
<dbReference type="SUPFAM" id="SSF49464">
    <property type="entry name" value="Carboxypeptidase regulatory domain-like"/>
    <property type="match status" value="1"/>
</dbReference>
<evidence type="ECO:0000313" key="2">
    <source>
        <dbReference type="Proteomes" id="UP000268469"/>
    </source>
</evidence>
<accession>A0A660SI78</accession>